<dbReference type="SUPFAM" id="SSF47565">
    <property type="entry name" value="Insect pheromone/odorant-binding proteins"/>
    <property type="match status" value="1"/>
</dbReference>
<keyword evidence="3" id="KW-1185">Reference proteome</keyword>
<dbReference type="InterPro" id="IPR036728">
    <property type="entry name" value="PBP_GOBP_sf"/>
</dbReference>
<comment type="caution">
    <text evidence="2">The sequence shown here is derived from an EMBL/GenBank/DDBJ whole genome shotgun (WGS) entry which is preliminary data.</text>
</comment>
<evidence type="ECO:0000313" key="2">
    <source>
        <dbReference type="EMBL" id="KAF2897220.1"/>
    </source>
</evidence>
<protein>
    <submittedName>
        <fullName evidence="2">Uncharacterized protein</fullName>
    </submittedName>
</protein>
<evidence type="ECO:0000256" key="1">
    <source>
        <dbReference type="SAM" id="SignalP"/>
    </source>
</evidence>
<dbReference type="EMBL" id="VTPC01004393">
    <property type="protein sequence ID" value="KAF2897220.1"/>
    <property type="molecule type" value="Genomic_DNA"/>
</dbReference>
<gene>
    <name evidence="2" type="ORF">ILUMI_08955</name>
</gene>
<organism evidence="2 3">
    <name type="scientific">Ignelater luminosus</name>
    <name type="common">Cucubano</name>
    <name type="synonym">Pyrophorus luminosus</name>
    <dbReference type="NCBI Taxonomy" id="2038154"/>
    <lineage>
        <taxon>Eukaryota</taxon>
        <taxon>Metazoa</taxon>
        <taxon>Ecdysozoa</taxon>
        <taxon>Arthropoda</taxon>
        <taxon>Hexapoda</taxon>
        <taxon>Insecta</taxon>
        <taxon>Pterygota</taxon>
        <taxon>Neoptera</taxon>
        <taxon>Endopterygota</taxon>
        <taxon>Coleoptera</taxon>
        <taxon>Polyphaga</taxon>
        <taxon>Elateriformia</taxon>
        <taxon>Elateroidea</taxon>
        <taxon>Elateridae</taxon>
        <taxon>Agrypninae</taxon>
        <taxon>Pyrophorini</taxon>
        <taxon>Ignelater</taxon>
    </lineage>
</organism>
<keyword evidence="1" id="KW-0732">Signal</keyword>
<feature type="chain" id="PRO_5035452623" evidence="1">
    <location>
        <begin position="20"/>
        <end position="145"/>
    </location>
</feature>
<evidence type="ECO:0000313" key="3">
    <source>
        <dbReference type="Proteomes" id="UP000801492"/>
    </source>
</evidence>
<dbReference type="CDD" id="cd23992">
    <property type="entry name" value="PBP_GOBP"/>
    <property type="match status" value="1"/>
</dbReference>
<dbReference type="InterPro" id="IPR006170">
    <property type="entry name" value="PBP/GOBP"/>
</dbReference>
<dbReference type="SMART" id="SM00708">
    <property type="entry name" value="PhBP"/>
    <property type="match status" value="1"/>
</dbReference>
<dbReference type="GO" id="GO:0005549">
    <property type="term" value="F:odorant binding"/>
    <property type="evidence" value="ECO:0007669"/>
    <property type="project" value="InterPro"/>
</dbReference>
<dbReference type="Pfam" id="PF01395">
    <property type="entry name" value="PBP_GOBP"/>
    <property type="match status" value="1"/>
</dbReference>
<reference evidence="2" key="1">
    <citation type="submission" date="2019-08" db="EMBL/GenBank/DDBJ databases">
        <title>The genome of the North American firefly Photinus pyralis.</title>
        <authorList>
            <consortium name="Photinus pyralis genome working group"/>
            <person name="Fallon T.R."/>
            <person name="Sander Lower S.E."/>
            <person name="Weng J.-K."/>
        </authorList>
    </citation>
    <scope>NUCLEOTIDE SEQUENCE</scope>
    <source>
        <strain evidence="2">TRF0915ILg1</strain>
        <tissue evidence="2">Whole body</tissue>
    </source>
</reference>
<accession>A0A8K0DA99</accession>
<dbReference type="Proteomes" id="UP000801492">
    <property type="component" value="Unassembled WGS sequence"/>
</dbReference>
<proteinExistence type="predicted"/>
<name>A0A8K0DA99_IGNLU</name>
<feature type="signal peptide" evidence="1">
    <location>
        <begin position="1"/>
        <end position="19"/>
    </location>
</feature>
<dbReference type="AlphaFoldDB" id="A0A8K0DA99"/>
<dbReference type="Gene3D" id="1.10.238.20">
    <property type="entry name" value="Pheromone/general odorant binding protein domain"/>
    <property type="match status" value="1"/>
</dbReference>
<sequence length="145" mass="16581">MKEIVVKVVFLLTFSVIITIQTGPGLHEWTDFLTKVEQDCINKTGISKTVIGRTKVTLELPDDPQYKKYISCFYKKQGYQNEDGDILFYNIKNMITDLANGTVAIDIVNACKDFVKQSSHEEYAYTVAKCLLETSKQKLIQEEQE</sequence>
<dbReference type="OrthoDB" id="8194670at2759"/>